<feature type="transmembrane region" description="Helical" evidence="1">
    <location>
        <begin position="301"/>
        <end position="319"/>
    </location>
</feature>
<gene>
    <name evidence="3" type="ORF">CQW49_14465</name>
</gene>
<dbReference type="InterPro" id="IPR051266">
    <property type="entry name" value="CLCR"/>
</dbReference>
<feature type="domain" description="VWFA" evidence="2">
    <location>
        <begin position="84"/>
        <end position="222"/>
    </location>
</feature>
<feature type="transmembrane region" description="Helical" evidence="1">
    <location>
        <begin position="46"/>
        <end position="67"/>
    </location>
</feature>
<dbReference type="STRING" id="595536.GCA_000178815_02278"/>
<proteinExistence type="predicted"/>
<evidence type="ECO:0000259" key="2">
    <source>
        <dbReference type="PROSITE" id="PS50234"/>
    </source>
</evidence>
<keyword evidence="1" id="KW-0812">Transmembrane</keyword>
<keyword evidence="1" id="KW-1133">Transmembrane helix</keyword>
<organism evidence="3 4">
    <name type="scientific">Methylosinus trichosporium (strain ATCC 35070 / NCIMB 11131 / UNIQEM 75 / OB3b)</name>
    <dbReference type="NCBI Taxonomy" id="595536"/>
    <lineage>
        <taxon>Bacteria</taxon>
        <taxon>Pseudomonadati</taxon>
        <taxon>Pseudomonadota</taxon>
        <taxon>Alphaproteobacteria</taxon>
        <taxon>Hyphomicrobiales</taxon>
        <taxon>Methylocystaceae</taxon>
        <taxon>Methylosinus</taxon>
    </lineage>
</organism>
<evidence type="ECO:0000313" key="4">
    <source>
        <dbReference type="Proteomes" id="UP000230709"/>
    </source>
</evidence>
<keyword evidence="1" id="KW-0472">Membrane</keyword>
<dbReference type="EMBL" id="CP023737">
    <property type="protein sequence ID" value="ATQ68950.1"/>
    <property type="molecule type" value="Genomic_DNA"/>
</dbReference>
<keyword evidence="4" id="KW-1185">Reference proteome</keyword>
<dbReference type="InterPro" id="IPR002035">
    <property type="entry name" value="VWF_A"/>
</dbReference>
<dbReference type="Pfam" id="PF13519">
    <property type="entry name" value="VWA_2"/>
    <property type="match status" value="1"/>
</dbReference>
<dbReference type="PROSITE" id="PS50234">
    <property type="entry name" value="VWFA"/>
    <property type="match status" value="1"/>
</dbReference>
<dbReference type="SUPFAM" id="SSF53300">
    <property type="entry name" value="vWA-like"/>
    <property type="match status" value="1"/>
</dbReference>
<dbReference type="AlphaFoldDB" id="A0A2D2D1U1"/>
<dbReference type="PANTHER" id="PTHR10579">
    <property type="entry name" value="CALCIUM-ACTIVATED CHLORIDE CHANNEL REGULATOR"/>
    <property type="match status" value="1"/>
</dbReference>
<feature type="transmembrane region" description="Helical" evidence="1">
    <location>
        <begin position="6"/>
        <end position="25"/>
    </location>
</feature>
<evidence type="ECO:0000313" key="3">
    <source>
        <dbReference type="EMBL" id="ATQ68950.1"/>
    </source>
</evidence>
<dbReference type="PANTHER" id="PTHR10579:SF43">
    <property type="entry name" value="ZINC FINGER (C3HC4-TYPE RING FINGER) FAMILY PROTEIN"/>
    <property type="match status" value="1"/>
</dbReference>
<dbReference type="CDD" id="cd00198">
    <property type="entry name" value="vWFA"/>
    <property type="match status" value="1"/>
</dbReference>
<protein>
    <submittedName>
        <fullName evidence="3">VWA domain-containing protein</fullName>
    </submittedName>
</protein>
<sequence>MTGFGVEYIWVLALLPLALAPLLRSPLRASRISSSEAAPRDALSRFVAIAIKALGVGALGAAIFAAAGPYRSGAEYERVGEGADVVFLIDRSGSMNETFAGRTPSGSEESKASAARRLLQGFVDRRGHDRVGVVGFSTAPMLLMPMSDHREAIAAAIDAVDRPGLDYTNIGRGLAMALALIGSGAPDRSRAIVLVSDGAGVIDPRIQDDLRAEMKKANVNLYWLFLRTAGSAGIYDKPDPEFDTPQAAPERHLDLFFKSLRVPYRAFEAEGPEATEQAIAQIDRLERRPVLYVEKRPRDELSGILLAVALAATLALLLAKLSEARLPMREERA</sequence>
<reference evidence="4" key="1">
    <citation type="submission" date="2017-10" db="EMBL/GenBank/DDBJ databases">
        <title>Completed PacBio SMRT sequence of Methylosinus trichosporium OB3b reveals presence of a third large plasmid.</title>
        <authorList>
            <person name="Charles T.C."/>
            <person name="Lynch M.D.J."/>
            <person name="Heil J.R."/>
            <person name="Cheng J."/>
        </authorList>
    </citation>
    <scope>NUCLEOTIDE SEQUENCE [LARGE SCALE GENOMIC DNA]</scope>
    <source>
        <strain evidence="4">OB3b</strain>
    </source>
</reference>
<dbReference type="Gene3D" id="3.40.50.410">
    <property type="entry name" value="von Willebrand factor, type A domain"/>
    <property type="match status" value="1"/>
</dbReference>
<dbReference type="InterPro" id="IPR036465">
    <property type="entry name" value="vWFA_dom_sf"/>
</dbReference>
<dbReference type="Proteomes" id="UP000230709">
    <property type="component" value="Chromosome"/>
</dbReference>
<name>A0A2D2D1U1_METT3</name>
<dbReference type="KEGG" id="mtw:CQW49_14465"/>
<dbReference type="RefSeq" id="WP_003611861.1">
    <property type="nucleotide sequence ID" value="NZ_ADVE02000001.1"/>
</dbReference>
<evidence type="ECO:0000256" key="1">
    <source>
        <dbReference type="SAM" id="Phobius"/>
    </source>
</evidence>
<dbReference type="SMART" id="SM00327">
    <property type="entry name" value="VWA"/>
    <property type="match status" value="1"/>
</dbReference>
<accession>A0A2D2D1U1</accession>